<dbReference type="Gene3D" id="3.40.225.10">
    <property type="entry name" value="Class II aldolase/adducin N-terminal domain"/>
    <property type="match status" value="1"/>
</dbReference>
<name>A0ABT4DSA4_9BACL</name>
<proteinExistence type="predicted"/>
<comment type="caution">
    <text evidence="2">The sequence shown here is derived from an EMBL/GenBank/DDBJ whole genome shotgun (WGS) entry which is preliminary data.</text>
</comment>
<accession>A0ABT4DSA4</accession>
<sequence length="353" mass="41113">MDSILQQLIRISKYAGQREDLVQAGGGNSSVKVDANKMLIKSSGFQMADITADSGFSEINYSLILDFFNKTPLEDISDKYEKQLLDDALITGLKPSIETFLHAITDTFTLHTHPVLVNVLACRENGMDILKELFPDALFIDYETPGIKLAREYFKSYKEKYEEEPRIYDVIFLKNHGLIVSAENAEEVIEKTENVLLKLEEYLNVDMQAYRNSTILYNAFAQVVNDDQIVYLSNDYHIKKISNMLKEKMLTYWFCPDCLVYCGKRPLILNKQFTIEDIRTHISNYGRPVIIYFNNNIYIYASNVKKAREIESVLSFSVQIVYLNQEYNLDYLKEEEQDFLLNWESEKYRQNLK</sequence>
<dbReference type="SUPFAM" id="SSF53639">
    <property type="entry name" value="AraD/HMP-PK domain-like"/>
    <property type="match status" value="1"/>
</dbReference>
<dbReference type="InterPro" id="IPR001303">
    <property type="entry name" value="Aldolase_II/adducin_N"/>
</dbReference>
<evidence type="ECO:0000259" key="1">
    <source>
        <dbReference type="SMART" id="SM01007"/>
    </source>
</evidence>
<keyword evidence="3" id="KW-1185">Reference proteome</keyword>
<evidence type="ECO:0000313" key="2">
    <source>
        <dbReference type="EMBL" id="MCY9520238.1"/>
    </source>
</evidence>
<feature type="domain" description="Class II aldolase/adducin N-terminal" evidence="1">
    <location>
        <begin position="7"/>
        <end position="203"/>
    </location>
</feature>
<protein>
    <submittedName>
        <fullName evidence="2">Class II aldolase/adducin family protein</fullName>
    </submittedName>
</protein>
<dbReference type="InterPro" id="IPR036409">
    <property type="entry name" value="Aldolase_II/adducin_N_sf"/>
</dbReference>
<gene>
    <name evidence="2" type="ORF">M5X09_11185</name>
</gene>
<organism evidence="2 3">
    <name type="scientific">Paenibacillus apiarius</name>
    <dbReference type="NCBI Taxonomy" id="46240"/>
    <lineage>
        <taxon>Bacteria</taxon>
        <taxon>Bacillati</taxon>
        <taxon>Bacillota</taxon>
        <taxon>Bacilli</taxon>
        <taxon>Bacillales</taxon>
        <taxon>Paenibacillaceae</taxon>
        <taxon>Paenibacillus</taxon>
    </lineage>
</organism>
<reference evidence="2 3" key="1">
    <citation type="submission" date="2022-05" db="EMBL/GenBank/DDBJ databases">
        <title>Genome Sequencing of Bee-Associated Microbes.</title>
        <authorList>
            <person name="Dunlap C."/>
        </authorList>
    </citation>
    <scope>NUCLEOTIDE SEQUENCE [LARGE SCALE GENOMIC DNA]</scope>
    <source>
        <strain evidence="2 3">NRRL NRS-1438</strain>
    </source>
</reference>
<dbReference type="Pfam" id="PF00596">
    <property type="entry name" value="Aldolase_II"/>
    <property type="match status" value="1"/>
</dbReference>
<evidence type="ECO:0000313" key="3">
    <source>
        <dbReference type="Proteomes" id="UP001207626"/>
    </source>
</evidence>
<dbReference type="EMBL" id="JAMDLW010000014">
    <property type="protein sequence ID" value="MCY9520238.1"/>
    <property type="molecule type" value="Genomic_DNA"/>
</dbReference>
<dbReference type="SMART" id="SM01007">
    <property type="entry name" value="Aldolase_II"/>
    <property type="match status" value="1"/>
</dbReference>
<dbReference type="RefSeq" id="WP_176392847.1">
    <property type="nucleotide sequence ID" value="NZ_JAMDLV010000097.1"/>
</dbReference>
<dbReference type="Proteomes" id="UP001207626">
    <property type="component" value="Unassembled WGS sequence"/>
</dbReference>